<comment type="similarity">
    <text evidence="1 3">Belongs to the enoyl-CoA hydratase/isomerase family.</text>
</comment>
<evidence type="ECO:0000256" key="2">
    <source>
        <dbReference type="ARBA" id="ARBA00023239"/>
    </source>
</evidence>
<evidence type="ECO:0000313" key="4">
    <source>
        <dbReference type="EMBL" id="CAA9549495.1"/>
    </source>
</evidence>
<evidence type="ECO:0000256" key="1">
    <source>
        <dbReference type="ARBA" id="ARBA00005254"/>
    </source>
</evidence>
<dbReference type="PANTHER" id="PTHR11941:SF54">
    <property type="entry name" value="ENOYL-COA HYDRATASE, MITOCHONDRIAL"/>
    <property type="match status" value="1"/>
</dbReference>
<proteinExistence type="inferred from homology"/>
<gene>
    <name evidence="4" type="ORF">AVDCRST_MAG70-805</name>
</gene>
<dbReference type="GO" id="GO:0004300">
    <property type="term" value="F:enoyl-CoA hydratase activity"/>
    <property type="evidence" value="ECO:0007669"/>
    <property type="project" value="UniProtKB-EC"/>
</dbReference>
<organism evidence="4">
    <name type="scientific">uncultured Thermomicrobiales bacterium</name>
    <dbReference type="NCBI Taxonomy" id="1645740"/>
    <lineage>
        <taxon>Bacteria</taxon>
        <taxon>Pseudomonadati</taxon>
        <taxon>Thermomicrobiota</taxon>
        <taxon>Thermomicrobia</taxon>
        <taxon>Thermomicrobiales</taxon>
        <taxon>environmental samples</taxon>
    </lineage>
</organism>
<dbReference type="PROSITE" id="PS00166">
    <property type="entry name" value="ENOYL_COA_HYDRATASE"/>
    <property type="match status" value="1"/>
</dbReference>
<dbReference type="FunFam" id="3.90.226.10:FF:000009">
    <property type="entry name" value="Carnitinyl-CoA dehydratase"/>
    <property type="match status" value="1"/>
</dbReference>
<dbReference type="PANTHER" id="PTHR11941">
    <property type="entry name" value="ENOYL-COA HYDRATASE-RELATED"/>
    <property type="match status" value="1"/>
</dbReference>
<dbReference type="Gene3D" id="1.10.12.10">
    <property type="entry name" value="Lyase 2-enoyl-coa Hydratase, Chain A, domain 2"/>
    <property type="match status" value="1"/>
</dbReference>
<dbReference type="InterPro" id="IPR014748">
    <property type="entry name" value="Enoyl-CoA_hydra_C"/>
</dbReference>
<dbReference type="SUPFAM" id="SSF52096">
    <property type="entry name" value="ClpP/crotonase"/>
    <property type="match status" value="1"/>
</dbReference>
<dbReference type="GO" id="GO:0006635">
    <property type="term" value="P:fatty acid beta-oxidation"/>
    <property type="evidence" value="ECO:0007669"/>
    <property type="project" value="TreeGrafter"/>
</dbReference>
<evidence type="ECO:0000256" key="3">
    <source>
        <dbReference type="RuleBase" id="RU003707"/>
    </source>
</evidence>
<dbReference type="Pfam" id="PF00378">
    <property type="entry name" value="ECH_1"/>
    <property type="match status" value="1"/>
</dbReference>
<dbReference type="InterPro" id="IPR001753">
    <property type="entry name" value="Enoyl-CoA_hydra/iso"/>
</dbReference>
<accession>A0A6J4UFL8</accession>
<dbReference type="Gene3D" id="3.90.226.10">
    <property type="entry name" value="2-enoyl-CoA Hydratase, Chain A, domain 1"/>
    <property type="match status" value="1"/>
</dbReference>
<name>A0A6J4UFL8_9BACT</name>
<sequence>MAIEITVEGWVATVTMERQAALNALDDAQLRDLQAMLDVLATRDDIRVVILTGAGERAFAAGADVKAMAEMTTDQGRAFGALGQMVTATLAGMPQPTIAAVNGFALGGGCELAIACDLRVASENAVFAQPEVTLGIPAGWGGTQRLAALVGPGVAMEMLLTGRRMDAATALRVGLVNAVVPAGDLMSSAMAMAEAIAKNGPAAIRATKRLVRGATAAGLDAGLADELDAFAAAFGTVEQRDGMAAFVERRPARFSVPDNDPQSERLRSR</sequence>
<dbReference type="CDD" id="cd06558">
    <property type="entry name" value="crotonase-like"/>
    <property type="match status" value="1"/>
</dbReference>
<keyword evidence="2 4" id="KW-0456">Lyase</keyword>
<dbReference type="AlphaFoldDB" id="A0A6J4UFL8"/>
<protein>
    <submittedName>
        <fullName evidence="4">Enoyl-CoA hydratase</fullName>
        <ecNumber evidence="4">4.2.1.17</ecNumber>
    </submittedName>
</protein>
<reference evidence="4" key="1">
    <citation type="submission" date="2020-02" db="EMBL/GenBank/DDBJ databases">
        <authorList>
            <person name="Meier V. D."/>
        </authorList>
    </citation>
    <scope>NUCLEOTIDE SEQUENCE</scope>
    <source>
        <strain evidence="4">AVDCRST_MAG70</strain>
    </source>
</reference>
<dbReference type="InterPro" id="IPR029045">
    <property type="entry name" value="ClpP/crotonase-like_dom_sf"/>
</dbReference>
<dbReference type="InterPro" id="IPR018376">
    <property type="entry name" value="Enoyl-CoA_hyd/isom_CS"/>
</dbReference>
<dbReference type="EMBL" id="CADCWH010000124">
    <property type="protein sequence ID" value="CAA9549495.1"/>
    <property type="molecule type" value="Genomic_DNA"/>
</dbReference>
<dbReference type="EC" id="4.2.1.17" evidence="4"/>
<dbReference type="FunFam" id="1.10.12.10:FF:000001">
    <property type="entry name" value="Probable enoyl-CoA hydratase, mitochondrial"/>
    <property type="match status" value="1"/>
</dbReference>